<dbReference type="PANTHER" id="PTHR37314:SF4">
    <property type="entry name" value="UPF0700 TRANSMEMBRANE PROTEIN YOAK"/>
    <property type="match status" value="1"/>
</dbReference>
<evidence type="ECO:0000256" key="1">
    <source>
        <dbReference type="SAM" id="Phobius"/>
    </source>
</evidence>
<keyword evidence="1" id="KW-0812">Transmembrane</keyword>
<dbReference type="InterPro" id="IPR010699">
    <property type="entry name" value="DUF1275"/>
</dbReference>
<evidence type="ECO:0000313" key="2">
    <source>
        <dbReference type="EMBL" id="MBU3805440.1"/>
    </source>
</evidence>
<proteinExistence type="predicted"/>
<name>A0A948T0V8_9FIRM</name>
<gene>
    <name evidence="2" type="ORF">H9882_00845</name>
</gene>
<keyword evidence="1" id="KW-0472">Membrane</keyword>
<dbReference type="PANTHER" id="PTHR37314">
    <property type="entry name" value="SLR0142 PROTEIN"/>
    <property type="match status" value="1"/>
</dbReference>
<feature type="transmembrane region" description="Helical" evidence="1">
    <location>
        <begin position="185"/>
        <end position="206"/>
    </location>
</feature>
<comment type="caution">
    <text evidence="2">The sequence shown here is derived from an EMBL/GenBank/DDBJ whole genome shotgun (WGS) entry which is preliminary data.</text>
</comment>
<dbReference type="AlphaFoldDB" id="A0A948T0V8"/>
<feature type="transmembrane region" description="Helical" evidence="1">
    <location>
        <begin position="213"/>
        <end position="233"/>
    </location>
</feature>
<evidence type="ECO:0000313" key="3">
    <source>
        <dbReference type="Proteomes" id="UP000713596"/>
    </source>
</evidence>
<keyword evidence="1" id="KW-1133">Transmembrane helix</keyword>
<reference evidence="2" key="1">
    <citation type="journal article" date="2021" name="PeerJ">
        <title>Extensive microbial diversity within the chicken gut microbiome revealed by metagenomics and culture.</title>
        <authorList>
            <person name="Gilroy R."/>
            <person name="Ravi A."/>
            <person name="Getino M."/>
            <person name="Pursley I."/>
            <person name="Horton D.L."/>
            <person name="Alikhan N.F."/>
            <person name="Baker D."/>
            <person name="Gharbi K."/>
            <person name="Hall N."/>
            <person name="Watson M."/>
            <person name="Adriaenssens E.M."/>
            <person name="Foster-Nyarko E."/>
            <person name="Jarju S."/>
            <person name="Secka A."/>
            <person name="Antonio M."/>
            <person name="Oren A."/>
            <person name="Chaudhuri R.R."/>
            <person name="La Ragione R."/>
            <person name="Hildebrand F."/>
            <person name="Pallen M.J."/>
        </authorList>
    </citation>
    <scope>NUCLEOTIDE SEQUENCE</scope>
    <source>
        <strain evidence="2">B5_2728</strain>
    </source>
</reference>
<sequence length="250" mass="27679">MAQLHTKDPGIGLQIESSEARRVATLLGMAAGFLEAYTYLERGGVFANAQTGNMALLGVYLIQGHWREVINYLVPLLAFVLGIFLTRLLRYISEHRAANLLHWRQWVLGLELVFLWSVGFIPVGEGWNRLATLWVSFVCALQLEAFRKVHGQTFATTMCTGNLRSGVELVCLFWKTGNWEHLNGAMNYFSVIGSFVLGAAVSGIVCPLLSERAVWVACLPLSIAFGWLFIGAVDSSEVYTTGKHSYSSKT</sequence>
<accession>A0A948T0V8</accession>
<feature type="transmembrane region" description="Helical" evidence="1">
    <location>
        <begin position="69"/>
        <end position="89"/>
    </location>
</feature>
<reference evidence="2" key="2">
    <citation type="submission" date="2021-04" db="EMBL/GenBank/DDBJ databases">
        <authorList>
            <person name="Gilroy R."/>
        </authorList>
    </citation>
    <scope>NUCLEOTIDE SEQUENCE</scope>
    <source>
        <strain evidence="2">B5_2728</strain>
    </source>
</reference>
<dbReference type="Pfam" id="PF06912">
    <property type="entry name" value="DUF1275"/>
    <property type="match status" value="1"/>
</dbReference>
<organism evidence="2 3">
    <name type="scientific">Candidatus Allofournierella pullistercoris</name>
    <dbReference type="NCBI Taxonomy" id="2838597"/>
    <lineage>
        <taxon>Bacteria</taxon>
        <taxon>Bacillati</taxon>
        <taxon>Bacillota</taxon>
        <taxon>Clostridia</taxon>
        <taxon>Eubacteriales</taxon>
        <taxon>Oscillospiraceae</taxon>
        <taxon>Allofournierella</taxon>
    </lineage>
</organism>
<feature type="transmembrane region" description="Helical" evidence="1">
    <location>
        <begin position="101"/>
        <end position="123"/>
    </location>
</feature>
<dbReference type="Proteomes" id="UP000713596">
    <property type="component" value="Unassembled WGS sequence"/>
</dbReference>
<protein>
    <submittedName>
        <fullName evidence="2">DUF1275 domain-containing protein</fullName>
    </submittedName>
</protein>
<dbReference type="EMBL" id="JAHLFP010000006">
    <property type="protein sequence ID" value="MBU3805440.1"/>
    <property type="molecule type" value="Genomic_DNA"/>
</dbReference>